<dbReference type="PANTHER" id="PTHR45526">
    <property type="entry name" value="TRANSCRIPTIONAL REGULATORY PROTEIN DPIA"/>
    <property type="match status" value="1"/>
</dbReference>
<name>A0ABS1H790_9BACL</name>
<proteinExistence type="predicted"/>
<evidence type="ECO:0000256" key="1">
    <source>
        <dbReference type="ARBA" id="ARBA00004496"/>
    </source>
</evidence>
<dbReference type="Proteomes" id="UP000618943">
    <property type="component" value="Unassembled WGS sequence"/>
</dbReference>
<evidence type="ECO:0000256" key="3">
    <source>
        <dbReference type="ARBA" id="ARBA00022553"/>
    </source>
</evidence>
<sequence>MLPISVLLVEDDPMVRQVNRQFIERVKGFRIVGTAGNGIEGMKQINQLKPDLVVMDIFMPKQDGIKTLQKLRESDTKVDVITVTAANDMKTIQHVLQLGVFDYIMKPFTYERIKHTLENYMHFKEKVAEKNELTQRELDELLHHQQSTIKEPGNLPKGLNGSTLEKIVTYIKKQEAAISAEEVANGVGLARVTARRYLDYLEKQQKVVIDIQYGGVGRPVNQYRIIH</sequence>
<dbReference type="PROSITE" id="PS50110">
    <property type="entry name" value="RESPONSE_REGULATORY"/>
    <property type="match status" value="1"/>
</dbReference>
<protein>
    <recommendedName>
        <fullName evidence="9">Transcriptional regulatory protein</fullName>
    </recommendedName>
</protein>
<keyword evidence="8 9" id="KW-0804">Transcription</keyword>
<keyword evidence="4 9" id="KW-0902">Two-component regulatory system</keyword>
<evidence type="ECO:0000313" key="12">
    <source>
        <dbReference type="EMBL" id="MBK3495265.1"/>
    </source>
</evidence>
<evidence type="ECO:0000256" key="6">
    <source>
        <dbReference type="ARBA" id="ARBA00023125"/>
    </source>
</evidence>
<evidence type="ECO:0000256" key="9">
    <source>
        <dbReference type="PIRNR" id="PIRNR006171"/>
    </source>
</evidence>
<dbReference type="RefSeq" id="WP_200749014.1">
    <property type="nucleotide sequence ID" value="NZ_JAEOAH010000012.1"/>
</dbReference>
<evidence type="ECO:0000313" key="13">
    <source>
        <dbReference type="Proteomes" id="UP000618943"/>
    </source>
</evidence>
<dbReference type="Gene3D" id="1.10.10.10">
    <property type="entry name" value="Winged helix-like DNA-binding domain superfamily/Winged helix DNA-binding domain"/>
    <property type="match status" value="1"/>
</dbReference>
<organism evidence="12 13">
    <name type="scientific">Viridibacillus soli</name>
    <dbReference type="NCBI Taxonomy" id="2798301"/>
    <lineage>
        <taxon>Bacteria</taxon>
        <taxon>Bacillati</taxon>
        <taxon>Bacillota</taxon>
        <taxon>Bacilli</taxon>
        <taxon>Bacillales</taxon>
        <taxon>Caryophanaceae</taxon>
        <taxon>Viridibacillus</taxon>
    </lineage>
</organism>
<evidence type="ECO:0000256" key="4">
    <source>
        <dbReference type="ARBA" id="ARBA00023012"/>
    </source>
</evidence>
<dbReference type="SUPFAM" id="SSF52172">
    <property type="entry name" value="CheY-like"/>
    <property type="match status" value="1"/>
</dbReference>
<evidence type="ECO:0000256" key="2">
    <source>
        <dbReference type="ARBA" id="ARBA00022490"/>
    </source>
</evidence>
<dbReference type="InterPro" id="IPR051271">
    <property type="entry name" value="2C-system_Tx_regulators"/>
</dbReference>
<evidence type="ECO:0000256" key="10">
    <source>
        <dbReference type="PROSITE-ProRule" id="PRU00169"/>
    </source>
</evidence>
<evidence type="ECO:0000256" key="7">
    <source>
        <dbReference type="ARBA" id="ARBA00023159"/>
    </source>
</evidence>
<dbReference type="Pfam" id="PF20714">
    <property type="entry name" value="HTH_64"/>
    <property type="match status" value="1"/>
</dbReference>
<dbReference type="Pfam" id="PF00072">
    <property type="entry name" value="Response_reg"/>
    <property type="match status" value="1"/>
</dbReference>
<evidence type="ECO:0000259" key="11">
    <source>
        <dbReference type="PROSITE" id="PS50110"/>
    </source>
</evidence>
<keyword evidence="7 9" id="KW-0010">Activator</keyword>
<dbReference type="CDD" id="cd19925">
    <property type="entry name" value="REC_citrate_TCS"/>
    <property type="match status" value="1"/>
</dbReference>
<dbReference type="SMART" id="SM00448">
    <property type="entry name" value="REC"/>
    <property type="match status" value="1"/>
</dbReference>
<dbReference type="EMBL" id="JAEOAH010000012">
    <property type="protein sequence ID" value="MBK3495265.1"/>
    <property type="molecule type" value="Genomic_DNA"/>
</dbReference>
<feature type="modified residue" description="4-aspartylphosphate" evidence="10">
    <location>
        <position position="56"/>
    </location>
</feature>
<evidence type="ECO:0000256" key="5">
    <source>
        <dbReference type="ARBA" id="ARBA00023015"/>
    </source>
</evidence>
<keyword evidence="3 10" id="KW-0597">Phosphoprotein</keyword>
<keyword evidence="5 9" id="KW-0805">Transcription regulation</keyword>
<comment type="caution">
    <text evidence="12">The sequence shown here is derived from an EMBL/GenBank/DDBJ whole genome shotgun (WGS) entry which is preliminary data.</text>
</comment>
<dbReference type="InterPro" id="IPR001789">
    <property type="entry name" value="Sig_transdc_resp-reg_receiver"/>
</dbReference>
<evidence type="ECO:0000256" key="8">
    <source>
        <dbReference type="ARBA" id="ARBA00023163"/>
    </source>
</evidence>
<feature type="domain" description="Response regulatory" evidence="11">
    <location>
        <begin position="5"/>
        <end position="121"/>
    </location>
</feature>
<keyword evidence="13" id="KW-1185">Reference proteome</keyword>
<dbReference type="InterPro" id="IPR036388">
    <property type="entry name" value="WH-like_DNA-bd_sf"/>
</dbReference>
<reference evidence="12 13" key="1">
    <citation type="submission" date="2020-12" db="EMBL/GenBank/DDBJ databases">
        <title>YIM B01967 draft genome.</title>
        <authorList>
            <person name="Yan X."/>
        </authorList>
    </citation>
    <scope>NUCLEOTIDE SEQUENCE [LARGE SCALE GENOMIC DNA]</scope>
    <source>
        <strain evidence="12 13">YIM B01967</strain>
    </source>
</reference>
<accession>A0ABS1H790</accession>
<dbReference type="InterPro" id="IPR048714">
    <property type="entry name" value="DpiA-like_HTH"/>
</dbReference>
<keyword evidence="2 9" id="KW-0963">Cytoplasm</keyword>
<dbReference type="PIRSF" id="PIRSF006171">
    <property type="entry name" value="RR_citrat_malat"/>
    <property type="match status" value="1"/>
</dbReference>
<gene>
    <name evidence="12" type="ORF">JFL43_10455</name>
</gene>
<dbReference type="InterPro" id="IPR024187">
    <property type="entry name" value="Sig_transdc_resp-reg_cit/mal"/>
</dbReference>
<dbReference type="InterPro" id="IPR011006">
    <property type="entry name" value="CheY-like_superfamily"/>
</dbReference>
<dbReference type="Gene3D" id="3.40.50.2300">
    <property type="match status" value="1"/>
</dbReference>
<comment type="subcellular location">
    <subcellularLocation>
        <location evidence="1 9">Cytoplasm</location>
    </subcellularLocation>
</comment>
<dbReference type="PANTHER" id="PTHR45526:SF1">
    <property type="entry name" value="TRANSCRIPTIONAL REGULATORY PROTEIN DCUR-RELATED"/>
    <property type="match status" value="1"/>
</dbReference>
<keyword evidence="6 9" id="KW-0238">DNA-binding</keyword>